<proteinExistence type="inferred from homology"/>
<evidence type="ECO:0000256" key="6">
    <source>
        <dbReference type="ARBA" id="ARBA00013647"/>
    </source>
</evidence>
<organism evidence="11 12">
    <name type="scientific">Paenibacillus harenae</name>
    <dbReference type="NCBI Taxonomy" id="306543"/>
    <lineage>
        <taxon>Bacteria</taxon>
        <taxon>Bacillati</taxon>
        <taxon>Bacillota</taxon>
        <taxon>Bacilli</taxon>
        <taxon>Bacillales</taxon>
        <taxon>Paenibacillaceae</taxon>
        <taxon>Paenibacillus</taxon>
    </lineage>
</organism>
<evidence type="ECO:0000259" key="10">
    <source>
        <dbReference type="Pfam" id="PF03070"/>
    </source>
</evidence>
<evidence type="ECO:0000256" key="3">
    <source>
        <dbReference type="ARBA" id="ARBA00010264"/>
    </source>
</evidence>
<keyword evidence="12" id="KW-1185">Reference proteome</keyword>
<comment type="catalytic activity">
    <reaction evidence="1 9">
        <text>4-amino-5-aminomethyl-2-methylpyrimidine + H2O = 4-amino-5-hydroxymethyl-2-methylpyrimidine + NH4(+)</text>
        <dbReference type="Rhea" id="RHEA:31799"/>
        <dbReference type="ChEBI" id="CHEBI:15377"/>
        <dbReference type="ChEBI" id="CHEBI:16892"/>
        <dbReference type="ChEBI" id="CHEBI:28938"/>
        <dbReference type="ChEBI" id="CHEBI:63416"/>
        <dbReference type="EC" id="3.5.99.2"/>
    </reaction>
</comment>
<comment type="subunit">
    <text evidence="4">Homotetramer.</text>
</comment>
<keyword evidence="7 9" id="KW-0784">Thiamine biosynthesis</keyword>
<keyword evidence="9 11" id="KW-0378">Hydrolase</keyword>
<evidence type="ECO:0000256" key="9">
    <source>
        <dbReference type="RuleBase" id="RU363093"/>
    </source>
</evidence>
<dbReference type="SUPFAM" id="SSF48613">
    <property type="entry name" value="Heme oxygenase-like"/>
    <property type="match status" value="1"/>
</dbReference>
<dbReference type="NCBIfam" id="TIGR04306">
    <property type="entry name" value="salvage_TenA"/>
    <property type="match status" value="1"/>
</dbReference>
<evidence type="ECO:0000256" key="4">
    <source>
        <dbReference type="ARBA" id="ARBA00011881"/>
    </source>
</evidence>
<dbReference type="EMBL" id="JAUSSU010000009">
    <property type="protein sequence ID" value="MDQ0114917.1"/>
    <property type="molecule type" value="Genomic_DNA"/>
</dbReference>
<dbReference type="Gene3D" id="1.20.910.10">
    <property type="entry name" value="Heme oxygenase-like"/>
    <property type="match status" value="1"/>
</dbReference>
<name>A0ABT9U5J3_PAEHA</name>
<dbReference type="PANTHER" id="PTHR43198:SF2">
    <property type="entry name" value="SI:CH1073-67J19.1-RELATED"/>
    <property type="match status" value="1"/>
</dbReference>
<evidence type="ECO:0000256" key="1">
    <source>
        <dbReference type="ARBA" id="ARBA00001881"/>
    </source>
</evidence>
<evidence type="ECO:0000256" key="7">
    <source>
        <dbReference type="ARBA" id="ARBA00022977"/>
    </source>
</evidence>
<feature type="domain" description="Thiaminase-2/PQQC" evidence="10">
    <location>
        <begin position="4"/>
        <end position="201"/>
    </location>
</feature>
<dbReference type="Proteomes" id="UP001229346">
    <property type="component" value="Unassembled WGS sequence"/>
</dbReference>
<dbReference type="InterPro" id="IPR027574">
    <property type="entry name" value="Thiaminase_II"/>
</dbReference>
<evidence type="ECO:0000313" key="12">
    <source>
        <dbReference type="Proteomes" id="UP001229346"/>
    </source>
</evidence>
<dbReference type="EC" id="3.5.99.2" evidence="5 9"/>
<gene>
    <name evidence="11" type="ORF">J2T15_004374</name>
</gene>
<dbReference type="InterPro" id="IPR050967">
    <property type="entry name" value="Thiamine_Salvage_TenA"/>
</dbReference>
<comment type="caution">
    <text evidence="11">The sequence shown here is derived from an EMBL/GenBank/DDBJ whole genome shotgun (WGS) entry which is preliminary data.</text>
</comment>
<evidence type="ECO:0000313" key="11">
    <source>
        <dbReference type="EMBL" id="MDQ0114917.1"/>
    </source>
</evidence>
<dbReference type="GO" id="GO:0050334">
    <property type="term" value="F:thiaminase activity"/>
    <property type="evidence" value="ECO:0007669"/>
    <property type="project" value="UniProtKB-EC"/>
</dbReference>
<dbReference type="CDD" id="cd19366">
    <property type="entry name" value="TenA_C_BhTenA-like"/>
    <property type="match status" value="1"/>
</dbReference>
<comment type="function">
    <text evidence="9">Catalyzes an amino-pyrimidine hydrolysis reaction at the C5' of the pyrimidine moiety of thiamine compounds, a reaction that is part of a thiamine salvage pathway.</text>
</comment>
<reference evidence="11 12" key="1">
    <citation type="submission" date="2023-07" db="EMBL/GenBank/DDBJ databases">
        <title>Sorghum-associated microbial communities from plants grown in Nebraska, USA.</title>
        <authorList>
            <person name="Schachtman D."/>
        </authorList>
    </citation>
    <scope>NUCLEOTIDE SEQUENCE [LARGE SCALE GENOMIC DNA]</scope>
    <source>
        <strain evidence="11 12">CC482</strain>
    </source>
</reference>
<comment type="catalytic activity">
    <reaction evidence="8 9">
        <text>thiamine + H2O = 5-(2-hydroxyethyl)-4-methylthiazole + 4-amino-5-hydroxymethyl-2-methylpyrimidine + H(+)</text>
        <dbReference type="Rhea" id="RHEA:17509"/>
        <dbReference type="ChEBI" id="CHEBI:15377"/>
        <dbReference type="ChEBI" id="CHEBI:15378"/>
        <dbReference type="ChEBI" id="CHEBI:16892"/>
        <dbReference type="ChEBI" id="CHEBI:17957"/>
        <dbReference type="ChEBI" id="CHEBI:18385"/>
        <dbReference type="EC" id="3.5.99.2"/>
    </reaction>
</comment>
<dbReference type="PANTHER" id="PTHR43198">
    <property type="entry name" value="BIFUNCTIONAL TH2 PROTEIN"/>
    <property type="match status" value="1"/>
</dbReference>
<protein>
    <recommendedName>
        <fullName evidence="6 9">Aminopyrimidine aminohydrolase</fullName>
        <ecNumber evidence="5 9">3.5.99.2</ecNumber>
    </recommendedName>
</protein>
<dbReference type="Pfam" id="PF03070">
    <property type="entry name" value="TENA_THI-4"/>
    <property type="match status" value="1"/>
</dbReference>
<accession>A0ABT9U5J3</accession>
<comment type="pathway">
    <text evidence="2 9">Cofactor biosynthesis; thiamine diphosphate biosynthesis.</text>
</comment>
<dbReference type="InterPro" id="IPR004305">
    <property type="entry name" value="Thiaminase-2/PQQC"/>
</dbReference>
<dbReference type="InterPro" id="IPR016084">
    <property type="entry name" value="Haem_Oase-like_multi-hlx"/>
</dbReference>
<comment type="similarity">
    <text evidence="3 9">Belongs to the TenA family.</text>
</comment>
<evidence type="ECO:0000256" key="2">
    <source>
        <dbReference type="ARBA" id="ARBA00004948"/>
    </source>
</evidence>
<sequence>MKSHAHPFLTELRDGNLDPERFIYYLKQDYVYLIDYAKMFAIGNMKAQDLDTMVKFAELLHSTLNVEMDLHRQYAERFGVSREELEQTRPSPTTVAYTKYLLDTATQGTLSDVVAALLPCMWSYREIGAAYMKVPGALDHPLYREWILMYGSEEFGALTDWCIGLMDRLAEGLPEQELARLEERFVVASKLEYLFWDMAYRQEEWPV</sequence>
<evidence type="ECO:0000256" key="5">
    <source>
        <dbReference type="ARBA" id="ARBA00012684"/>
    </source>
</evidence>
<evidence type="ECO:0000256" key="8">
    <source>
        <dbReference type="ARBA" id="ARBA00048337"/>
    </source>
</evidence>